<feature type="compositionally biased region" description="Basic residues" evidence="1">
    <location>
        <begin position="206"/>
        <end position="220"/>
    </location>
</feature>
<accession>A0A853AMG2</accession>
<evidence type="ECO:0000313" key="2">
    <source>
        <dbReference type="EMBL" id="NYI84986.1"/>
    </source>
</evidence>
<proteinExistence type="predicted"/>
<comment type="caution">
    <text evidence="2">The sequence shown here is derived from an EMBL/GenBank/DDBJ whole genome shotgun (WGS) entry which is preliminary data.</text>
</comment>
<sequence>MGSGPHIALAVAIGYVLGRSRKMKLAIAAAGMMAGKRLTPNPRELLTKGGELLASSPEVKKLTGEARERLLDAAKSAAIAAATNKIESLGESLTERAAGLRTPHVEDVGERASGLGERASGLAGRSTEEEPEEAPEEERGEAEEERAEQRRPERSSSARRTGAKERRGSSERESVPQPRDADQEPAETPRRAAGRRKSSSSTANPRRTRPGPRSSSTRKS</sequence>
<dbReference type="Proteomes" id="UP000587002">
    <property type="component" value="Unassembled WGS sequence"/>
</dbReference>
<keyword evidence="3" id="KW-1185">Reference proteome</keyword>
<protein>
    <submittedName>
        <fullName evidence="2">Uncharacterized protein</fullName>
    </submittedName>
</protein>
<dbReference type="EMBL" id="JACCFJ010000001">
    <property type="protein sequence ID" value="NYI84986.1"/>
    <property type="molecule type" value="Genomic_DNA"/>
</dbReference>
<feature type="compositionally biased region" description="Acidic residues" evidence="1">
    <location>
        <begin position="129"/>
        <end position="146"/>
    </location>
</feature>
<evidence type="ECO:0000313" key="3">
    <source>
        <dbReference type="Proteomes" id="UP000587002"/>
    </source>
</evidence>
<dbReference type="RefSeq" id="WP_246330481.1">
    <property type="nucleotide sequence ID" value="NZ_BAABFH010000001.1"/>
</dbReference>
<reference evidence="2 3" key="1">
    <citation type="submission" date="2020-07" db="EMBL/GenBank/DDBJ databases">
        <title>Sequencing the genomes of 1000 actinobacteria strains.</title>
        <authorList>
            <person name="Klenk H.-P."/>
        </authorList>
    </citation>
    <scope>NUCLEOTIDE SEQUENCE [LARGE SCALE GENOMIC DNA]</scope>
    <source>
        <strain evidence="2 3">DSM 44065</strain>
    </source>
</reference>
<evidence type="ECO:0000256" key="1">
    <source>
        <dbReference type="SAM" id="MobiDB-lite"/>
    </source>
</evidence>
<organism evidence="2 3">
    <name type="scientific">Saccharopolyspora hordei</name>
    <dbReference type="NCBI Taxonomy" id="1838"/>
    <lineage>
        <taxon>Bacteria</taxon>
        <taxon>Bacillati</taxon>
        <taxon>Actinomycetota</taxon>
        <taxon>Actinomycetes</taxon>
        <taxon>Pseudonocardiales</taxon>
        <taxon>Pseudonocardiaceae</taxon>
        <taxon>Saccharopolyspora</taxon>
    </lineage>
</organism>
<gene>
    <name evidence="2" type="ORF">HNR68_003616</name>
</gene>
<feature type="compositionally biased region" description="Basic and acidic residues" evidence="1">
    <location>
        <begin position="147"/>
        <end position="190"/>
    </location>
</feature>
<name>A0A853AMG2_9PSEU</name>
<feature type="region of interest" description="Disordered" evidence="1">
    <location>
        <begin position="96"/>
        <end position="220"/>
    </location>
</feature>
<dbReference type="AlphaFoldDB" id="A0A853AMG2"/>